<feature type="domain" description="WW" evidence="6">
    <location>
        <begin position="41"/>
        <end position="75"/>
    </location>
</feature>
<proteinExistence type="predicted"/>
<dbReference type="PANTHER" id="PTHR10657">
    <property type="entry name" value="PEPTIDYL-PROLYL CIS-TRANS ISOMERASE"/>
    <property type="match status" value="1"/>
</dbReference>
<keyword evidence="4 5" id="KW-0413">Isomerase</keyword>
<dbReference type="PROSITE" id="PS50020">
    <property type="entry name" value="WW_DOMAIN_2"/>
    <property type="match status" value="1"/>
</dbReference>
<evidence type="ECO:0000259" key="6">
    <source>
        <dbReference type="PROSITE" id="PS50020"/>
    </source>
</evidence>
<organism evidence="8 9">
    <name type="scientific">Cudoniella acicularis</name>
    <dbReference type="NCBI Taxonomy" id="354080"/>
    <lineage>
        <taxon>Eukaryota</taxon>
        <taxon>Fungi</taxon>
        <taxon>Dikarya</taxon>
        <taxon>Ascomycota</taxon>
        <taxon>Pezizomycotina</taxon>
        <taxon>Leotiomycetes</taxon>
        <taxon>Helotiales</taxon>
        <taxon>Tricladiaceae</taxon>
        <taxon>Cudoniella</taxon>
    </lineage>
</organism>
<evidence type="ECO:0000313" key="8">
    <source>
        <dbReference type="EMBL" id="KAF4632308.1"/>
    </source>
</evidence>
<dbReference type="OrthoDB" id="2530521at2759"/>
<dbReference type="GO" id="GO:0080090">
    <property type="term" value="P:regulation of primary metabolic process"/>
    <property type="evidence" value="ECO:0007669"/>
    <property type="project" value="UniProtKB-ARBA"/>
</dbReference>
<dbReference type="FunFam" id="2.20.70.10:FF:000066">
    <property type="entry name" value="Peptidyl-prolyl cis-trans isomerase"/>
    <property type="match status" value="1"/>
</dbReference>
<dbReference type="InterPro" id="IPR051370">
    <property type="entry name" value="PPIase_Pin1"/>
</dbReference>
<evidence type="ECO:0000259" key="7">
    <source>
        <dbReference type="PROSITE" id="PS50198"/>
    </source>
</evidence>
<dbReference type="Gene3D" id="2.20.70.10">
    <property type="match status" value="1"/>
</dbReference>
<evidence type="ECO:0000256" key="2">
    <source>
        <dbReference type="ARBA" id="ARBA00013194"/>
    </source>
</evidence>
<dbReference type="SMART" id="SM00456">
    <property type="entry name" value="WW"/>
    <property type="match status" value="1"/>
</dbReference>
<evidence type="ECO:0000313" key="9">
    <source>
        <dbReference type="Proteomes" id="UP000566819"/>
    </source>
</evidence>
<dbReference type="GO" id="GO:0003755">
    <property type="term" value="F:peptidyl-prolyl cis-trans isomerase activity"/>
    <property type="evidence" value="ECO:0007669"/>
    <property type="project" value="UniProtKB-KW"/>
</dbReference>
<dbReference type="InterPro" id="IPR046357">
    <property type="entry name" value="PPIase_dom_sf"/>
</dbReference>
<comment type="caution">
    <text evidence="8">The sequence shown here is derived from an EMBL/GenBank/DDBJ whole genome shotgun (WGS) entry which is preliminary data.</text>
</comment>
<accession>A0A8H4W326</accession>
<dbReference type="Gene3D" id="3.10.50.40">
    <property type="match status" value="1"/>
</dbReference>
<dbReference type="Pfam" id="PF00639">
    <property type="entry name" value="Rotamase"/>
    <property type="match status" value="1"/>
</dbReference>
<protein>
    <recommendedName>
        <fullName evidence="2">peptidylprolyl isomerase</fullName>
        <ecNumber evidence="2">5.2.1.8</ecNumber>
    </recommendedName>
</protein>
<dbReference type="InterPro" id="IPR001202">
    <property type="entry name" value="WW_dom"/>
</dbReference>
<feature type="domain" description="PpiC" evidence="7">
    <location>
        <begin position="110"/>
        <end position="199"/>
    </location>
</feature>
<evidence type="ECO:0000256" key="4">
    <source>
        <dbReference type="ARBA" id="ARBA00023235"/>
    </source>
</evidence>
<dbReference type="SUPFAM" id="SSF51045">
    <property type="entry name" value="WW domain"/>
    <property type="match status" value="1"/>
</dbReference>
<reference evidence="8 9" key="1">
    <citation type="submission" date="2020-03" db="EMBL/GenBank/DDBJ databases">
        <title>Draft Genome Sequence of Cudoniella acicularis.</title>
        <authorList>
            <person name="Buettner E."/>
            <person name="Kellner H."/>
        </authorList>
    </citation>
    <scope>NUCLEOTIDE SEQUENCE [LARGE SCALE GENOMIC DNA]</scope>
    <source>
        <strain evidence="8 9">DSM 108380</strain>
    </source>
</reference>
<dbReference type="PROSITE" id="PS50198">
    <property type="entry name" value="PPIC_PPIASE_2"/>
    <property type="match status" value="1"/>
</dbReference>
<dbReference type="InterPro" id="IPR000297">
    <property type="entry name" value="PPIase_PpiC"/>
</dbReference>
<keyword evidence="3 5" id="KW-0697">Rotamase</keyword>
<dbReference type="GO" id="GO:0060255">
    <property type="term" value="P:regulation of macromolecule metabolic process"/>
    <property type="evidence" value="ECO:0007669"/>
    <property type="project" value="UniProtKB-ARBA"/>
</dbReference>
<evidence type="ECO:0000256" key="5">
    <source>
        <dbReference type="PROSITE-ProRule" id="PRU00278"/>
    </source>
</evidence>
<evidence type="ECO:0000256" key="3">
    <source>
        <dbReference type="ARBA" id="ARBA00023110"/>
    </source>
</evidence>
<dbReference type="SUPFAM" id="SSF54534">
    <property type="entry name" value="FKBP-like"/>
    <property type="match status" value="1"/>
</dbReference>
<keyword evidence="9" id="KW-1185">Reference proteome</keyword>
<dbReference type="Pfam" id="PF00397">
    <property type="entry name" value="WW"/>
    <property type="match status" value="1"/>
</dbReference>
<sequence length="330" mass="37120">MVSIPLLSNLHVYIPHLPYSLRTFPKHVFNFANNQQQQADAGLPTGWEVRHSQSKNFPYYFNESQKQSRWEPPPGTDTEKLKTYIAENHSAAEIKLDAGVNGNGADKGKIRAEIKRSKEEAMQIILGHEARIHSGQASLGQLCLSESDDSSSRKMGDLGFFGKGDMQKEFEDAAFQLKPGEVSRVVETASGLHLIQSWNLGTCVPGAVLSYIPEHQSKICSLKIITDITCMDLRTNVYDGFRFTRLQHISWRGDILRSGAQSLEKIKIDMIDPDETEVSQRTRTNLFARKHLKLQQGGQSALFLSLRRLTHSGVCFKYGIEDISTAFNFF</sequence>
<dbReference type="PROSITE" id="PS01159">
    <property type="entry name" value="WW_DOMAIN_1"/>
    <property type="match status" value="1"/>
</dbReference>
<dbReference type="EMBL" id="JAAMPI010000359">
    <property type="protein sequence ID" value="KAF4632308.1"/>
    <property type="molecule type" value="Genomic_DNA"/>
</dbReference>
<dbReference type="AlphaFoldDB" id="A0A8H4W326"/>
<name>A0A8H4W326_9HELO</name>
<dbReference type="InterPro" id="IPR036020">
    <property type="entry name" value="WW_dom_sf"/>
</dbReference>
<evidence type="ECO:0000256" key="1">
    <source>
        <dbReference type="ARBA" id="ARBA00000971"/>
    </source>
</evidence>
<gene>
    <name evidence="8" type="ORF">G7Y89_g5825</name>
</gene>
<dbReference type="Proteomes" id="UP000566819">
    <property type="component" value="Unassembled WGS sequence"/>
</dbReference>
<dbReference type="EC" id="5.2.1.8" evidence="2"/>
<dbReference type="CDD" id="cd00201">
    <property type="entry name" value="WW"/>
    <property type="match status" value="1"/>
</dbReference>
<comment type="catalytic activity">
    <reaction evidence="1">
        <text>[protein]-peptidylproline (omega=180) = [protein]-peptidylproline (omega=0)</text>
        <dbReference type="Rhea" id="RHEA:16237"/>
        <dbReference type="Rhea" id="RHEA-COMP:10747"/>
        <dbReference type="Rhea" id="RHEA-COMP:10748"/>
        <dbReference type="ChEBI" id="CHEBI:83833"/>
        <dbReference type="ChEBI" id="CHEBI:83834"/>
        <dbReference type="EC" id="5.2.1.8"/>
    </reaction>
</comment>
<dbReference type="PANTHER" id="PTHR10657:SF4">
    <property type="entry name" value="PEPTIDYL-PROLYL CIS-TRANS ISOMERASE-RELATED"/>
    <property type="match status" value="1"/>
</dbReference>
<dbReference type="GO" id="GO:0005634">
    <property type="term" value="C:nucleus"/>
    <property type="evidence" value="ECO:0007669"/>
    <property type="project" value="TreeGrafter"/>
</dbReference>
<dbReference type="GO" id="GO:0005829">
    <property type="term" value="C:cytosol"/>
    <property type="evidence" value="ECO:0007669"/>
    <property type="project" value="TreeGrafter"/>
</dbReference>